<dbReference type="AlphaFoldDB" id="A0A9D4JKE5"/>
<reference evidence="1" key="1">
    <citation type="journal article" date="2019" name="bioRxiv">
        <title>The Genome of the Zebra Mussel, Dreissena polymorpha: A Resource for Invasive Species Research.</title>
        <authorList>
            <person name="McCartney M.A."/>
            <person name="Auch B."/>
            <person name="Kono T."/>
            <person name="Mallez S."/>
            <person name="Zhang Y."/>
            <person name="Obille A."/>
            <person name="Becker A."/>
            <person name="Abrahante J.E."/>
            <person name="Garbe J."/>
            <person name="Badalamenti J.P."/>
            <person name="Herman A."/>
            <person name="Mangelson H."/>
            <person name="Liachko I."/>
            <person name="Sullivan S."/>
            <person name="Sone E.D."/>
            <person name="Koren S."/>
            <person name="Silverstein K.A.T."/>
            <person name="Beckman K.B."/>
            <person name="Gohl D.M."/>
        </authorList>
    </citation>
    <scope>NUCLEOTIDE SEQUENCE</scope>
    <source>
        <strain evidence="1">Duluth1</strain>
        <tissue evidence="1">Whole animal</tissue>
    </source>
</reference>
<proteinExistence type="predicted"/>
<evidence type="ECO:0000313" key="2">
    <source>
        <dbReference type="Proteomes" id="UP000828390"/>
    </source>
</evidence>
<accession>A0A9D4JKE5</accession>
<gene>
    <name evidence="1" type="ORF">DPMN_140464</name>
</gene>
<protein>
    <submittedName>
        <fullName evidence="1">Uncharacterized protein</fullName>
    </submittedName>
</protein>
<sequence length="53" mass="6007">MVDSSKTVTLSWQNVNVYVNPPKASYLGPDHALERKHVLRNGNIQRFTQVLLA</sequence>
<reference evidence="1" key="2">
    <citation type="submission" date="2020-11" db="EMBL/GenBank/DDBJ databases">
        <authorList>
            <person name="McCartney M.A."/>
            <person name="Auch B."/>
            <person name="Kono T."/>
            <person name="Mallez S."/>
            <person name="Becker A."/>
            <person name="Gohl D.M."/>
            <person name="Silverstein K.A.T."/>
            <person name="Koren S."/>
            <person name="Bechman K.B."/>
            <person name="Herman A."/>
            <person name="Abrahante J.E."/>
            <person name="Garbe J."/>
        </authorList>
    </citation>
    <scope>NUCLEOTIDE SEQUENCE</scope>
    <source>
        <strain evidence="1">Duluth1</strain>
        <tissue evidence="1">Whole animal</tissue>
    </source>
</reference>
<name>A0A9D4JKE5_DREPO</name>
<comment type="caution">
    <text evidence="1">The sequence shown here is derived from an EMBL/GenBank/DDBJ whole genome shotgun (WGS) entry which is preliminary data.</text>
</comment>
<dbReference type="Proteomes" id="UP000828390">
    <property type="component" value="Unassembled WGS sequence"/>
</dbReference>
<evidence type="ECO:0000313" key="1">
    <source>
        <dbReference type="EMBL" id="KAH3812043.1"/>
    </source>
</evidence>
<dbReference type="EMBL" id="JAIWYP010000006">
    <property type="protein sequence ID" value="KAH3812043.1"/>
    <property type="molecule type" value="Genomic_DNA"/>
</dbReference>
<keyword evidence="2" id="KW-1185">Reference proteome</keyword>
<organism evidence="1 2">
    <name type="scientific">Dreissena polymorpha</name>
    <name type="common">Zebra mussel</name>
    <name type="synonym">Mytilus polymorpha</name>
    <dbReference type="NCBI Taxonomy" id="45954"/>
    <lineage>
        <taxon>Eukaryota</taxon>
        <taxon>Metazoa</taxon>
        <taxon>Spiralia</taxon>
        <taxon>Lophotrochozoa</taxon>
        <taxon>Mollusca</taxon>
        <taxon>Bivalvia</taxon>
        <taxon>Autobranchia</taxon>
        <taxon>Heteroconchia</taxon>
        <taxon>Euheterodonta</taxon>
        <taxon>Imparidentia</taxon>
        <taxon>Neoheterodontei</taxon>
        <taxon>Myida</taxon>
        <taxon>Dreissenoidea</taxon>
        <taxon>Dreissenidae</taxon>
        <taxon>Dreissena</taxon>
    </lineage>
</organism>